<proteinExistence type="predicted"/>
<dbReference type="EMBL" id="JAAIUW010000005">
    <property type="protein sequence ID" value="KAF7832313.1"/>
    <property type="molecule type" value="Genomic_DNA"/>
</dbReference>
<dbReference type="Proteomes" id="UP000634136">
    <property type="component" value="Unassembled WGS sequence"/>
</dbReference>
<dbReference type="AlphaFoldDB" id="A0A834WTM0"/>
<gene>
    <name evidence="2" type="ORF">G2W53_014646</name>
</gene>
<feature type="region of interest" description="Disordered" evidence="1">
    <location>
        <begin position="91"/>
        <end position="112"/>
    </location>
</feature>
<comment type="caution">
    <text evidence="2">The sequence shown here is derived from an EMBL/GenBank/DDBJ whole genome shotgun (WGS) entry which is preliminary data.</text>
</comment>
<evidence type="ECO:0000256" key="1">
    <source>
        <dbReference type="SAM" id="MobiDB-lite"/>
    </source>
</evidence>
<organism evidence="2 3">
    <name type="scientific">Senna tora</name>
    <dbReference type="NCBI Taxonomy" id="362788"/>
    <lineage>
        <taxon>Eukaryota</taxon>
        <taxon>Viridiplantae</taxon>
        <taxon>Streptophyta</taxon>
        <taxon>Embryophyta</taxon>
        <taxon>Tracheophyta</taxon>
        <taxon>Spermatophyta</taxon>
        <taxon>Magnoliopsida</taxon>
        <taxon>eudicotyledons</taxon>
        <taxon>Gunneridae</taxon>
        <taxon>Pentapetalae</taxon>
        <taxon>rosids</taxon>
        <taxon>fabids</taxon>
        <taxon>Fabales</taxon>
        <taxon>Fabaceae</taxon>
        <taxon>Caesalpinioideae</taxon>
        <taxon>Cassia clade</taxon>
        <taxon>Senna</taxon>
    </lineage>
</organism>
<evidence type="ECO:0000313" key="2">
    <source>
        <dbReference type="EMBL" id="KAF7832313.1"/>
    </source>
</evidence>
<keyword evidence="3" id="KW-1185">Reference proteome</keyword>
<evidence type="ECO:0000313" key="3">
    <source>
        <dbReference type="Proteomes" id="UP000634136"/>
    </source>
</evidence>
<sequence>MEKDRGMVLGGGVFAVWRGERGRRGRGSGWREGTVWRDGCGVAHGFGSLVVEDGRVVVWTAGGVVWLWRRGVWGRRREVREREQRGKRWVPRLTRCQPAKDNPLAAGKSEAK</sequence>
<name>A0A834WTM0_9FABA</name>
<protein>
    <submittedName>
        <fullName evidence="2">Uncharacterized protein</fullName>
    </submittedName>
</protein>
<reference evidence="2" key="1">
    <citation type="submission" date="2020-09" db="EMBL/GenBank/DDBJ databases">
        <title>Genome-Enabled Discovery of Anthraquinone Biosynthesis in Senna tora.</title>
        <authorList>
            <person name="Kang S.-H."/>
            <person name="Pandey R.P."/>
            <person name="Lee C.-M."/>
            <person name="Sim J.-S."/>
            <person name="Jeong J.-T."/>
            <person name="Choi B.-S."/>
            <person name="Jung M."/>
            <person name="Ginzburg D."/>
            <person name="Zhao K."/>
            <person name="Won S.Y."/>
            <person name="Oh T.-J."/>
            <person name="Yu Y."/>
            <person name="Kim N.-H."/>
            <person name="Lee O.R."/>
            <person name="Lee T.-H."/>
            <person name="Bashyal P."/>
            <person name="Kim T.-S."/>
            <person name="Lee W.-H."/>
            <person name="Kawkins C."/>
            <person name="Kim C.-K."/>
            <person name="Kim J.S."/>
            <person name="Ahn B.O."/>
            <person name="Rhee S.Y."/>
            <person name="Sohng J.K."/>
        </authorList>
    </citation>
    <scope>NUCLEOTIDE SEQUENCE</scope>
    <source>
        <tissue evidence="2">Leaf</tissue>
    </source>
</reference>
<accession>A0A834WTM0</accession>